<dbReference type="Proteomes" id="UP000324222">
    <property type="component" value="Unassembled WGS sequence"/>
</dbReference>
<gene>
    <name evidence="1" type="ORF">E2C01_026720</name>
</gene>
<name>A0A5B7EGU7_PORTR</name>
<proteinExistence type="predicted"/>
<sequence>MKEYCAHALQEMQGIFDERCAHAEKYWEAPVSAIHFKEEAVEKQEDTRIPVRTVCSVSALGAGAAFLHSPSPPSSEEADCRCSQSPHPSSVQFDGKVSWEAYQGQFELLADVHRWSDGKWALPLVTYLRGQMVEILSHLIPAQRASYRYVVEAL</sequence>
<comment type="caution">
    <text evidence="1">The sequence shown here is derived from an EMBL/GenBank/DDBJ whole genome shotgun (WGS) entry which is preliminary data.</text>
</comment>
<reference evidence="1 2" key="1">
    <citation type="submission" date="2019-05" db="EMBL/GenBank/DDBJ databases">
        <title>Another draft genome of Portunus trituberculatus and its Hox gene families provides insights of decapod evolution.</title>
        <authorList>
            <person name="Jeong J.-H."/>
            <person name="Song I."/>
            <person name="Kim S."/>
            <person name="Choi T."/>
            <person name="Kim D."/>
            <person name="Ryu S."/>
            <person name="Kim W."/>
        </authorList>
    </citation>
    <scope>NUCLEOTIDE SEQUENCE [LARGE SCALE GENOMIC DNA]</scope>
    <source>
        <tissue evidence="1">Muscle</tissue>
    </source>
</reference>
<evidence type="ECO:0000313" key="2">
    <source>
        <dbReference type="Proteomes" id="UP000324222"/>
    </source>
</evidence>
<dbReference type="AlphaFoldDB" id="A0A5B7EGU7"/>
<accession>A0A5B7EGU7</accession>
<dbReference type="EMBL" id="VSRR010002822">
    <property type="protein sequence ID" value="MPC33372.1"/>
    <property type="molecule type" value="Genomic_DNA"/>
</dbReference>
<keyword evidence="2" id="KW-1185">Reference proteome</keyword>
<organism evidence="1 2">
    <name type="scientific">Portunus trituberculatus</name>
    <name type="common">Swimming crab</name>
    <name type="synonym">Neptunus trituberculatus</name>
    <dbReference type="NCBI Taxonomy" id="210409"/>
    <lineage>
        <taxon>Eukaryota</taxon>
        <taxon>Metazoa</taxon>
        <taxon>Ecdysozoa</taxon>
        <taxon>Arthropoda</taxon>
        <taxon>Crustacea</taxon>
        <taxon>Multicrustacea</taxon>
        <taxon>Malacostraca</taxon>
        <taxon>Eumalacostraca</taxon>
        <taxon>Eucarida</taxon>
        <taxon>Decapoda</taxon>
        <taxon>Pleocyemata</taxon>
        <taxon>Brachyura</taxon>
        <taxon>Eubrachyura</taxon>
        <taxon>Portunoidea</taxon>
        <taxon>Portunidae</taxon>
        <taxon>Portuninae</taxon>
        <taxon>Portunus</taxon>
    </lineage>
</organism>
<protein>
    <submittedName>
        <fullName evidence="1">Uncharacterized protein</fullName>
    </submittedName>
</protein>
<evidence type="ECO:0000313" key="1">
    <source>
        <dbReference type="EMBL" id="MPC33372.1"/>
    </source>
</evidence>